<dbReference type="CDD" id="cd04301">
    <property type="entry name" value="NAT_SF"/>
    <property type="match status" value="1"/>
</dbReference>
<dbReference type="Pfam" id="PF00583">
    <property type="entry name" value="Acetyltransf_1"/>
    <property type="match status" value="1"/>
</dbReference>
<dbReference type="Gene3D" id="1.10.287.900">
    <property type="entry name" value="The crystal structure of the spermine/spermidine acetyltransferase from enterococcus faecali"/>
    <property type="match status" value="1"/>
</dbReference>
<name>A0ABT7MR07_9BACL</name>
<dbReference type="InterPro" id="IPR000182">
    <property type="entry name" value="GNAT_dom"/>
</dbReference>
<evidence type="ECO:0000313" key="2">
    <source>
        <dbReference type="EMBL" id="MDL5377646.1"/>
    </source>
</evidence>
<dbReference type="Gene3D" id="3.40.630.30">
    <property type="match status" value="1"/>
</dbReference>
<reference evidence="2 3" key="1">
    <citation type="submission" date="2023-06" db="EMBL/GenBank/DDBJ databases">
        <title>Influencing factors and mechanism of Cr(VI) reduction by facultative anaerobic Exiguobacterium sp. PY14.</title>
        <authorList>
            <person name="Zou L."/>
        </authorList>
    </citation>
    <scope>NUCLEOTIDE SEQUENCE [LARGE SCALE GENOMIC DNA]</scope>
    <source>
        <strain evidence="2 3">PY14</strain>
    </source>
</reference>
<proteinExistence type="predicted"/>
<feature type="domain" description="N-acetyltransferase" evidence="1">
    <location>
        <begin position="6"/>
        <end position="157"/>
    </location>
</feature>
<accession>A0ABT7MR07</accession>
<dbReference type="PROSITE" id="PS51186">
    <property type="entry name" value="GNAT"/>
    <property type="match status" value="1"/>
</dbReference>
<gene>
    <name evidence="2" type="ORF">QR695_11620</name>
</gene>
<organism evidence="2 3">
    <name type="scientific">Exiguobacterium mexicanum</name>
    <dbReference type="NCBI Taxonomy" id="340146"/>
    <lineage>
        <taxon>Bacteria</taxon>
        <taxon>Bacillati</taxon>
        <taxon>Bacillota</taxon>
        <taxon>Bacilli</taxon>
        <taxon>Bacillales</taxon>
        <taxon>Bacillales Family XII. Incertae Sedis</taxon>
        <taxon>Exiguobacterium</taxon>
    </lineage>
</organism>
<dbReference type="RefSeq" id="WP_214711183.1">
    <property type="nucleotide sequence ID" value="NZ_CP183077.1"/>
</dbReference>
<sequence>MAADTLTIQLVDDTNRDAVVALTVASDQARFIETNAESLREMETDVKYAWQCYALCRDDHPVGFIMIGAENKVERYIWLDRFMIDVTEQGKGIGSRFLQLALVWIQERFDVDDLILSLHPTNEPAKRFYAKGGFVDSGLIDEANGEEIWVYHVKQGQPS</sequence>
<keyword evidence="3" id="KW-1185">Reference proteome</keyword>
<dbReference type="InterPro" id="IPR016181">
    <property type="entry name" value="Acyl_CoA_acyltransferase"/>
</dbReference>
<dbReference type="SUPFAM" id="SSF55729">
    <property type="entry name" value="Acyl-CoA N-acyltransferases (Nat)"/>
    <property type="match status" value="1"/>
</dbReference>
<comment type="caution">
    <text evidence="2">The sequence shown here is derived from an EMBL/GenBank/DDBJ whole genome shotgun (WGS) entry which is preliminary data.</text>
</comment>
<dbReference type="EMBL" id="JASWER010000010">
    <property type="protein sequence ID" value="MDL5377646.1"/>
    <property type="molecule type" value="Genomic_DNA"/>
</dbReference>
<evidence type="ECO:0000259" key="1">
    <source>
        <dbReference type="PROSITE" id="PS51186"/>
    </source>
</evidence>
<dbReference type="Proteomes" id="UP001230807">
    <property type="component" value="Unassembled WGS sequence"/>
</dbReference>
<dbReference type="InterPro" id="IPR027455">
    <property type="entry name" value="Sper_AcTfrase_N"/>
</dbReference>
<protein>
    <submittedName>
        <fullName evidence="2">GNAT family N-acetyltransferase</fullName>
    </submittedName>
</protein>
<evidence type="ECO:0000313" key="3">
    <source>
        <dbReference type="Proteomes" id="UP001230807"/>
    </source>
</evidence>